<gene>
    <name evidence="7" type="ORF">CLV52_1804</name>
</gene>
<feature type="transmembrane region" description="Helical" evidence="5">
    <location>
        <begin position="635"/>
        <end position="656"/>
    </location>
</feature>
<name>A0A4R7FKI8_9MICO</name>
<dbReference type="Gene3D" id="1.20.1110.10">
    <property type="entry name" value="Calcium-transporting ATPase, transmembrane domain"/>
    <property type="match status" value="1"/>
</dbReference>
<evidence type="ECO:0000313" key="7">
    <source>
        <dbReference type="EMBL" id="TDS76866.1"/>
    </source>
</evidence>
<dbReference type="InterPro" id="IPR059000">
    <property type="entry name" value="ATPase_P-type_domA"/>
</dbReference>
<dbReference type="PANTHER" id="PTHR42861">
    <property type="entry name" value="CALCIUM-TRANSPORTING ATPASE"/>
    <property type="match status" value="1"/>
</dbReference>
<dbReference type="InterPro" id="IPR036412">
    <property type="entry name" value="HAD-like_sf"/>
</dbReference>
<protein>
    <submittedName>
        <fullName evidence="7">Cation-transporting ATPase E</fullName>
    </submittedName>
</protein>
<dbReference type="SUPFAM" id="SSF81653">
    <property type="entry name" value="Calcium ATPase, transduction domain A"/>
    <property type="match status" value="1"/>
</dbReference>
<dbReference type="AlphaFoldDB" id="A0A4R7FKI8"/>
<evidence type="ECO:0000256" key="3">
    <source>
        <dbReference type="ARBA" id="ARBA00022989"/>
    </source>
</evidence>
<accession>A0A4R7FKI8</accession>
<dbReference type="PRINTS" id="PR00119">
    <property type="entry name" value="CATATPASE"/>
</dbReference>
<dbReference type="Pfam" id="PF00702">
    <property type="entry name" value="Hydrolase"/>
    <property type="match status" value="1"/>
</dbReference>
<sequence length="817" mass="84210">MPASAPGADGLTAAEVRDRVAAGLTNAAPRRASRTVVAILRTNLLTLFNAVVAAGFVLLLAIGAWRDALFGLSAVANAAIGIVQEVRAKRLLDRLAVVAAPRARVLRDGRAVDVEADDVVLDDLLVLRAGDGVVADAVVVTAEGLEVDESLLTGEAEPVEKAPGDRVPAGSSVTGGGALARVDRTFGATFAGGLTAAARRWRTTPSEVRTALGRVLRVLSFALLPLLVVVVDGQMRAHGGWAAAISSGAWRDAAVVAVGAGIAMVPLGLVLLANLALAAGAVRLAGRRVLLRDLACVEVLARVDVLCIDKTGTLTDGSIAFDAAHPVEGEPPPGWRAALGWFGADEAANRTARALRPAFPVGSGPAPTGSVPFSSQRRWSAVRLPGGGTWVLGAPSAVLPGGAVARRAAALARDGLRTVLLATTDAPLPSERGAAASPPPGLRPAVLLTFRETVRPEAAPMLAFFRRQGVRVLVLSGDDPGTAAAVAGRAGLEAGAPVDAGGLPEDDAALAALLDGHRVLGRVAPEDKRRIVRVLQAEGHVVAMTGDGLNDVLALKEADLGIAMSAAPPATKAVAGLVLLDDRFDRLPEVVGEGRRVLGNIERLTMLALAKTSWAVVLPLVFAVAAWPLPILPRQLSVLDGLTIGIPAFLLALRPNERRYRPGFLRRALRFAVPAGLVVVLALVSLQVLRVVDLLAAPDVSTASVLVLGLIGAWTLAVCSRPIDVPRALVVAAVLGLVPLLVVVEPVRAFLALEPGTPALLAVVLPVAGSGAVAIELVARWSCASAHEVVDAGVPGLPRRGRVRPLRRVGDGRREGR</sequence>
<feature type="transmembrane region" description="Helical" evidence="5">
    <location>
        <begin position="668"/>
        <end position="689"/>
    </location>
</feature>
<feature type="transmembrane region" description="Helical" evidence="5">
    <location>
        <begin position="604"/>
        <end position="629"/>
    </location>
</feature>
<dbReference type="OrthoDB" id="9814270at2"/>
<dbReference type="GO" id="GO:0016887">
    <property type="term" value="F:ATP hydrolysis activity"/>
    <property type="evidence" value="ECO:0007669"/>
    <property type="project" value="InterPro"/>
</dbReference>
<dbReference type="GO" id="GO:0005886">
    <property type="term" value="C:plasma membrane"/>
    <property type="evidence" value="ECO:0007669"/>
    <property type="project" value="UniProtKB-SubCell"/>
</dbReference>
<evidence type="ECO:0000259" key="6">
    <source>
        <dbReference type="Pfam" id="PF00122"/>
    </source>
</evidence>
<keyword evidence="3 5" id="KW-1133">Transmembrane helix</keyword>
<evidence type="ECO:0000313" key="8">
    <source>
        <dbReference type="Proteomes" id="UP000295344"/>
    </source>
</evidence>
<dbReference type="Gene3D" id="3.40.50.1000">
    <property type="entry name" value="HAD superfamily/HAD-like"/>
    <property type="match status" value="1"/>
</dbReference>
<dbReference type="Proteomes" id="UP000295344">
    <property type="component" value="Unassembled WGS sequence"/>
</dbReference>
<comment type="subcellular location">
    <subcellularLocation>
        <location evidence="1">Cell membrane</location>
        <topology evidence="1">Multi-pass membrane protein</topology>
    </subcellularLocation>
</comment>
<keyword evidence="4 5" id="KW-0472">Membrane</keyword>
<evidence type="ECO:0000256" key="4">
    <source>
        <dbReference type="ARBA" id="ARBA00023136"/>
    </source>
</evidence>
<dbReference type="Pfam" id="PF00122">
    <property type="entry name" value="E1-E2_ATPase"/>
    <property type="match status" value="1"/>
</dbReference>
<dbReference type="SUPFAM" id="SSF56784">
    <property type="entry name" value="HAD-like"/>
    <property type="match status" value="1"/>
</dbReference>
<feature type="transmembrane region" description="Helical" evidence="5">
    <location>
        <begin position="695"/>
        <end position="716"/>
    </location>
</feature>
<dbReference type="GO" id="GO:0005524">
    <property type="term" value="F:ATP binding"/>
    <property type="evidence" value="ECO:0007669"/>
    <property type="project" value="InterPro"/>
</dbReference>
<evidence type="ECO:0000256" key="1">
    <source>
        <dbReference type="ARBA" id="ARBA00004651"/>
    </source>
</evidence>
<evidence type="ECO:0000256" key="5">
    <source>
        <dbReference type="SAM" id="Phobius"/>
    </source>
</evidence>
<reference evidence="7 8" key="1">
    <citation type="submission" date="2019-03" db="EMBL/GenBank/DDBJ databases">
        <title>Genomic Encyclopedia of Archaeal and Bacterial Type Strains, Phase II (KMG-II): from individual species to whole genera.</title>
        <authorList>
            <person name="Goeker M."/>
        </authorList>
    </citation>
    <scope>NUCLEOTIDE SEQUENCE [LARGE SCALE GENOMIC DNA]</scope>
    <source>
        <strain evidence="7 8">DSM 24782</strain>
    </source>
</reference>
<dbReference type="Gene3D" id="3.40.1110.10">
    <property type="entry name" value="Calcium-transporting ATPase, cytoplasmic domain N"/>
    <property type="match status" value="1"/>
</dbReference>
<dbReference type="InterPro" id="IPR008250">
    <property type="entry name" value="ATPase_P-typ_transduc_dom_A_sf"/>
</dbReference>
<feature type="transmembrane region" description="Helical" evidence="5">
    <location>
        <begin position="728"/>
        <end position="747"/>
    </location>
</feature>
<dbReference type="SUPFAM" id="SSF81665">
    <property type="entry name" value="Calcium ATPase, transmembrane domain M"/>
    <property type="match status" value="1"/>
</dbReference>
<evidence type="ECO:0000256" key="2">
    <source>
        <dbReference type="ARBA" id="ARBA00022692"/>
    </source>
</evidence>
<proteinExistence type="predicted"/>
<feature type="domain" description="P-type ATPase A" evidence="6">
    <location>
        <begin position="99"/>
        <end position="196"/>
    </location>
</feature>
<organism evidence="7 8">
    <name type="scientific">Amnibacterium kyonggiense</name>
    <dbReference type="NCBI Taxonomy" id="595671"/>
    <lineage>
        <taxon>Bacteria</taxon>
        <taxon>Bacillati</taxon>
        <taxon>Actinomycetota</taxon>
        <taxon>Actinomycetes</taxon>
        <taxon>Micrococcales</taxon>
        <taxon>Microbacteriaceae</taxon>
        <taxon>Amnibacterium</taxon>
    </lineage>
</organism>
<keyword evidence="2 5" id="KW-0812">Transmembrane</keyword>
<dbReference type="InterPro" id="IPR023298">
    <property type="entry name" value="ATPase_P-typ_TM_dom_sf"/>
</dbReference>
<dbReference type="InterPro" id="IPR018303">
    <property type="entry name" value="ATPase_P-typ_P_site"/>
</dbReference>
<dbReference type="Gene3D" id="2.70.150.10">
    <property type="entry name" value="Calcium-transporting ATPase, cytoplasmic transduction domain A"/>
    <property type="match status" value="1"/>
</dbReference>
<feature type="transmembrane region" description="Helical" evidence="5">
    <location>
        <begin position="759"/>
        <end position="779"/>
    </location>
</feature>
<dbReference type="RefSeq" id="WP_133766015.1">
    <property type="nucleotide sequence ID" value="NZ_BAAARP010000002.1"/>
</dbReference>
<keyword evidence="8" id="KW-1185">Reference proteome</keyword>
<dbReference type="InterPro" id="IPR001757">
    <property type="entry name" value="P_typ_ATPase"/>
</dbReference>
<feature type="transmembrane region" description="Helical" evidence="5">
    <location>
        <begin position="38"/>
        <end position="62"/>
    </location>
</feature>
<dbReference type="PROSITE" id="PS00154">
    <property type="entry name" value="ATPASE_E1_E2"/>
    <property type="match status" value="1"/>
</dbReference>
<dbReference type="NCBIfam" id="TIGR01494">
    <property type="entry name" value="ATPase_P-type"/>
    <property type="match status" value="2"/>
</dbReference>
<feature type="transmembrane region" description="Helical" evidence="5">
    <location>
        <begin position="215"/>
        <end position="233"/>
    </location>
</feature>
<comment type="caution">
    <text evidence="7">The sequence shown here is derived from an EMBL/GenBank/DDBJ whole genome shotgun (WGS) entry which is preliminary data.</text>
</comment>
<dbReference type="EMBL" id="SOAM01000002">
    <property type="protein sequence ID" value="TDS76866.1"/>
    <property type="molecule type" value="Genomic_DNA"/>
</dbReference>
<dbReference type="InterPro" id="IPR023299">
    <property type="entry name" value="ATPase_P-typ_cyto_dom_N"/>
</dbReference>
<dbReference type="InterPro" id="IPR023214">
    <property type="entry name" value="HAD_sf"/>
</dbReference>
<feature type="transmembrane region" description="Helical" evidence="5">
    <location>
        <begin position="253"/>
        <end position="282"/>
    </location>
</feature>